<dbReference type="EMBL" id="JAKMXF010000321">
    <property type="protein sequence ID" value="KAI6649339.1"/>
    <property type="molecule type" value="Genomic_DNA"/>
</dbReference>
<sequence>MSGCKIDVRSRLNQTRKEEREYSKLICSFMRSLDEHQRKQDDIDKRERALSEAESVRTQLQTDLIAGADGMGRAHESADSIQELESNANDSYLVRKIESDSKARERYKQAISKLNKQKMDDINLKNTKRTQLPTPKFSQESTFNAIAKAIETKKHQKREFDPCLKSKPITGSTVKKYSLSYINVYSAPNKHKVEKSDKKNETKAADLAVVKNAETKRKEAEHAMRREEQLERARLRGKHADHINRMEKDRQEILRELSFYQKKEMQQKRTKLEANIPLDPPYPEKKAIERRKQRELESQFEKLFIPSQDHTVKPTEQSQESAYNSQTKLRDLISQQKFVFNEMNEMTDDNLMTSLPDSSSQSLSVYALSTDASL</sequence>
<evidence type="ECO:0000256" key="1">
    <source>
        <dbReference type="SAM" id="Coils"/>
    </source>
</evidence>
<protein>
    <submittedName>
        <fullName evidence="3">Uncharacterized protein</fullName>
    </submittedName>
</protein>
<evidence type="ECO:0000313" key="3">
    <source>
        <dbReference type="EMBL" id="KAI6649339.1"/>
    </source>
</evidence>
<keyword evidence="4" id="KW-1185">Reference proteome</keyword>
<accession>A0AAV7JLG2</accession>
<name>A0AAV7JLG2_9METZ</name>
<organism evidence="3 4">
    <name type="scientific">Oopsacas minuta</name>
    <dbReference type="NCBI Taxonomy" id="111878"/>
    <lineage>
        <taxon>Eukaryota</taxon>
        <taxon>Metazoa</taxon>
        <taxon>Porifera</taxon>
        <taxon>Hexactinellida</taxon>
        <taxon>Hexasterophora</taxon>
        <taxon>Lyssacinosida</taxon>
        <taxon>Leucopsacidae</taxon>
        <taxon>Oopsacas</taxon>
    </lineage>
</organism>
<proteinExistence type="predicted"/>
<feature type="region of interest" description="Disordered" evidence="2">
    <location>
        <begin position="1"/>
        <end position="20"/>
    </location>
</feature>
<dbReference type="AlphaFoldDB" id="A0AAV7JLG2"/>
<reference evidence="3 4" key="1">
    <citation type="journal article" date="2023" name="BMC Biol.">
        <title>The compact genome of the sponge Oopsacas minuta (Hexactinellida) is lacking key metazoan core genes.</title>
        <authorList>
            <person name="Santini S."/>
            <person name="Schenkelaars Q."/>
            <person name="Jourda C."/>
            <person name="Duchesne M."/>
            <person name="Belahbib H."/>
            <person name="Rocher C."/>
            <person name="Selva M."/>
            <person name="Riesgo A."/>
            <person name="Vervoort M."/>
            <person name="Leys S.P."/>
            <person name="Kodjabachian L."/>
            <person name="Le Bivic A."/>
            <person name="Borchiellini C."/>
            <person name="Claverie J.M."/>
            <person name="Renard E."/>
        </authorList>
    </citation>
    <scope>NUCLEOTIDE SEQUENCE [LARGE SCALE GENOMIC DNA]</scope>
    <source>
        <strain evidence="3">SPO-2</strain>
    </source>
</reference>
<dbReference type="Proteomes" id="UP001165289">
    <property type="component" value="Unassembled WGS sequence"/>
</dbReference>
<evidence type="ECO:0000256" key="2">
    <source>
        <dbReference type="SAM" id="MobiDB-lite"/>
    </source>
</evidence>
<feature type="coiled-coil region" evidence="1">
    <location>
        <begin position="210"/>
        <end position="263"/>
    </location>
</feature>
<keyword evidence="1" id="KW-0175">Coiled coil</keyword>
<evidence type="ECO:0000313" key="4">
    <source>
        <dbReference type="Proteomes" id="UP001165289"/>
    </source>
</evidence>
<comment type="caution">
    <text evidence="3">The sequence shown here is derived from an EMBL/GenBank/DDBJ whole genome shotgun (WGS) entry which is preliminary data.</text>
</comment>
<gene>
    <name evidence="3" type="ORF">LOD99_11705</name>
</gene>